<gene>
    <name evidence="13" type="ORF">POTOM_045236</name>
</gene>
<comment type="catalytic activity">
    <reaction evidence="8">
        <text>L-threonyl-[protein] + ATP = O-phospho-L-threonyl-[protein] + ADP + H(+)</text>
        <dbReference type="Rhea" id="RHEA:46608"/>
        <dbReference type="Rhea" id="RHEA-COMP:11060"/>
        <dbReference type="Rhea" id="RHEA-COMP:11605"/>
        <dbReference type="ChEBI" id="CHEBI:15378"/>
        <dbReference type="ChEBI" id="CHEBI:30013"/>
        <dbReference type="ChEBI" id="CHEBI:30616"/>
        <dbReference type="ChEBI" id="CHEBI:61977"/>
        <dbReference type="ChEBI" id="CHEBI:456216"/>
        <dbReference type="EC" id="2.7.11.1"/>
    </reaction>
</comment>
<name>A0A8X8CDZ3_POPTO</name>
<evidence type="ECO:0000256" key="1">
    <source>
        <dbReference type="ARBA" id="ARBA00004479"/>
    </source>
</evidence>
<organism evidence="13 14">
    <name type="scientific">Populus tomentosa</name>
    <name type="common">Chinese white poplar</name>
    <dbReference type="NCBI Taxonomy" id="118781"/>
    <lineage>
        <taxon>Eukaryota</taxon>
        <taxon>Viridiplantae</taxon>
        <taxon>Streptophyta</taxon>
        <taxon>Embryophyta</taxon>
        <taxon>Tracheophyta</taxon>
        <taxon>Spermatophyta</taxon>
        <taxon>Magnoliopsida</taxon>
        <taxon>eudicotyledons</taxon>
        <taxon>Gunneridae</taxon>
        <taxon>Pentapetalae</taxon>
        <taxon>rosids</taxon>
        <taxon>fabids</taxon>
        <taxon>Malpighiales</taxon>
        <taxon>Salicaceae</taxon>
        <taxon>Saliceae</taxon>
        <taxon>Populus</taxon>
    </lineage>
</organism>
<dbReference type="InterPro" id="IPR000719">
    <property type="entry name" value="Prot_kinase_dom"/>
</dbReference>
<dbReference type="InterPro" id="IPR043891">
    <property type="entry name" value="SPARK"/>
</dbReference>
<dbReference type="GO" id="GO:0005524">
    <property type="term" value="F:ATP binding"/>
    <property type="evidence" value="ECO:0007669"/>
    <property type="project" value="UniProtKB-KW"/>
</dbReference>
<dbReference type="PANTHER" id="PTHR48006">
    <property type="entry name" value="LEUCINE-RICH REPEAT-CONTAINING PROTEIN DDB_G0281931-RELATED"/>
    <property type="match status" value="1"/>
</dbReference>
<keyword evidence="5" id="KW-0547">Nucleotide-binding</keyword>
<evidence type="ECO:0000256" key="8">
    <source>
        <dbReference type="ARBA" id="ARBA00047899"/>
    </source>
</evidence>
<feature type="domain" description="Protein kinase" evidence="12">
    <location>
        <begin position="286"/>
        <end position="529"/>
    </location>
</feature>
<keyword evidence="4" id="KW-0808">Transferase</keyword>
<evidence type="ECO:0000256" key="4">
    <source>
        <dbReference type="ARBA" id="ARBA00022679"/>
    </source>
</evidence>
<feature type="coiled-coil region" evidence="10">
    <location>
        <begin position="197"/>
        <end position="224"/>
    </location>
</feature>
<reference evidence="13" key="1">
    <citation type="journal article" date="2020" name="bioRxiv">
        <title>Hybrid origin of Populus tomentosa Carr. identified through genome sequencing and phylogenomic analysis.</title>
        <authorList>
            <person name="An X."/>
            <person name="Gao K."/>
            <person name="Chen Z."/>
            <person name="Li J."/>
            <person name="Yang X."/>
            <person name="Yang X."/>
            <person name="Zhou J."/>
            <person name="Guo T."/>
            <person name="Zhao T."/>
            <person name="Huang S."/>
            <person name="Miao D."/>
            <person name="Khan W.U."/>
            <person name="Rao P."/>
            <person name="Ye M."/>
            <person name="Lei B."/>
            <person name="Liao W."/>
            <person name="Wang J."/>
            <person name="Ji L."/>
            <person name="Li Y."/>
            <person name="Guo B."/>
            <person name="Mustafa N.S."/>
            <person name="Li S."/>
            <person name="Yun Q."/>
            <person name="Keller S.R."/>
            <person name="Mao J."/>
            <person name="Zhang R."/>
            <person name="Strauss S.H."/>
        </authorList>
    </citation>
    <scope>NUCLEOTIDE SEQUENCE</scope>
    <source>
        <strain evidence="13">GM15</strain>
        <tissue evidence="13">Leaf</tissue>
    </source>
</reference>
<dbReference type="AlphaFoldDB" id="A0A8X8CDZ3"/>
<comment type="subcellular location">
    <subcellularLocation>
        <location evidence="1">Membrane</location>
        <topology evidence="1">Single-pass type I membrane protein</topology>
    </subcellularLocation>
</comment>
<dbReference type="OrthoDB" id="4062651at2759"/>
<evidence type="ECO:0000259" key="12">
    <source>
        <dbReference type="PROSITE" id="PS50011"/>
    </source>
</evidence>
<keyword evidence="6" id="KW-0418">Kinase</keyword>
<evidence type="ECO:0000256" key="9">
    <source>
        <dbReference type="ARBA" id="ARBA00048679"/>
    </source>
</evidence>
<comment type="caution">
    <text evidence="13">The sequence shown here is derived from an EMBL/GenBank/DDBJ whole genome shotgun (WGS) entry which is preliminary data.</text>
</comment>
<dbReference type="GO" id="GO:0004674">
    <property type="term" value="F:protein serine/threonine kinase activity"/>
    <property type="evidence" value="ECO:0007669"/>
    <property type="project" value="UniProtKB-KW"/>
</dbReference>
<dbReference type="Pfam" id="PF07714">
    <property type="entry name" value="PK_Tyr_Ser-Thr"/>
    <property type="match status" value="1"/>
</dbReference>
<keyword evidence="3" id="KW-0723">Serine/threonine-protein kinase</keyword>
<evidence type="ECO:0000313" key="13">
    <source>
        <dbReference type="EMBL" id="KAG6750727.1"/>
    </source>
</evidence>
<accession>A0A8X8CDZ3</accession>
<evidence type="ECO:0000313" key="14">
    <source>
        <dbReference type="Proteomes" id="UP000886885"/>
    </source>
</evidence>
<evidence type="ECO:0000256" key="7">
    <source>
        <dbReference type="ARBA" id="ARBA00022840"/>
    </source>
</evidence>
<evidence type="ECO:0000256" key="11">
    <source>
        <dbReference type="SAM" id="MobiDB-lite"/>
    </source>
</evidence>
<proteinExistence type="predicted"/>
<dbReference type="Proteomes" id="UP000886885">
    <property type="component" value="Chromosome 13D"/>
</dbReference>
<dbReference type="Pfam" id="PF19160">
    <property type="entry name" value="SPARK"/>
    <property type="match status" value="1"/>
</dbReference>
<comment type="catalytic activity">
    <reaction evidence="9">
        <text>L-seryl-[protein] + ATP = O-phospho-L-seryl-[protein] + ADP + H(+)</text>
        <dbReference type="Rhea" id="RHEA:17989"/>
        <dbReference type="Rhea" id="RHEA-COMP:9863"/>
        <dbReference type="Rhea" id="RHEA-COMP:11604"/>
        <dbReference type="ChEBI" id="CHEBI:15378"/>
        <dbReference type="ChEBI" id="CHEBI:29999"/>
        <dbReference type="ChEBI" id="CHEBI:30616"/>
        <dbReference type="ChEBI" id="CHEBI:83421"/>
        <dbReference type="ChEBI" id="CHEBI:456216"/>
        <dbReference type="EC" id="2.7.11.1"/>
    </reaction>
</comment>
<evidence type="ECO:0000256" key="3">
    <source>
        <dbReference type="ARBA" id="ARBA00022527"/>
    </source>
</evidence>
<keyword evidence="14" id="KW-1185">Reference proteome</keyword>
<keyword evidence="7" id="KW-0067">ATP-binding</keyword>
<keyword evidence="10" id="KW-0175">Coiled coil</keyword>
<sequence length="579" mass="64113">MLTPTIKPKTTCVLDFKEFPYQPTGECIGQQERIKVWNSLGTTLCCRDVLNVLTKLLAWRASNTSGYIFLPEDQWANCSGGFTRQNLVSPYSCGFDKLYNGRSACSSFSLSSIKEQKYYKNAVALCSDFSSSYDDGCSICIEAISEARDFQLRQLDVKDDDKEEKIVCGVAVLISVVAANLNNQSLIDDFYSCLPALDEFNEAMKELKEAMDALVSRVDTALQKTQPSSGECSLPKAPQIPSTRDSPARFNWVNEAYALLTFRNRETTQLPLGFSKAEIENAINHSKVRKSLGRVSAGLVYKGVLPCGQVVAIKHIHNSSSCDSFQREVEGLSRVRHPNLACLFGCCIEGGERYLVYEYCAAGNLSQNLRRKETVLTRERRLTNILLTENSEPKLSDFGLAKMLGIEESKVFTDVRGTIGYMDPEYMSNAKLTCASDIYSFGIVALQLLSGQKVIELDLDARDQLIRKAKDVNAGERPLTDFEDPGLNREVNSVDFEAILQIAVLCVAKSSKGRPTIDDVFEEIEKAWKNTQAEMKANSEIGSSMSKSMEVIPVCTFNVKLEDLNGGTGFHGSQKSSVS</sequence>
<evidence type="ECO:0000256" key="10">
    <source>
        <dbReference type="SAM" id="Coils"/>
    </source>
</evidence>
<evidence type="ECO:0000256" key="5">
    <source>
        <dbReference type="ARBA" id="ARBA00022741"/>
    </source>
</evidence>
<dbReference type="Pfam" id="PF00069">
    <property type="entry name" value="Pkinase"/>
    <property type="match status" value="1"/>
</dbReference>
<evidence type="ECO:0000256" key="6">
    <source>
        <dbReference type="ARBA" id="ARBA00022777"/>
    </source>
</evidence>
<evidence type="ECO:0000256" key="2">
    <source>
        <dbReference type="ARBA" id="ARBA00012513"/>
    </source>
</evidence>
<dbReference type="GO" id="GO:0016020">
    <property type="term" value="C:membrane"/>
    <property type="evidence" value="ECO:0007669"/>
    <property type="project" value="UniProtKB-SubCell"/>
</dbReference>
<dbReference type="InterPro" id="IPR051824">
    <property type="entry name" value="LRR_Rcpt-Like_S/T_Kinase"/>
</dbReference>
<dbReference type="InterPro" id="IPR001245">
    <property type="entry name" value="Ser-Thr/Tyr_kinase_cat_dom"/>
</dbReference>
<dbReference type="EMBL" id="JAAWWB010000026">
    <property type="protein sequence ID" value="KAG6750727.1"/>
    <property type="molecule type" value="Genomic_DNA"/>
</dbReference>
<dbReference type="PANTHER" id="PTHR48006:SF102">
    <property type="entry name" value="LEUCINE-RICH REPEAT-CONTAINING PROTEIN DDB_G0281931-RELATED"/>
    <property type="match status" value="1"/>
</dbReference>
<dbReference type="EC" id="2.7.11.1" evidence="2"/>
<dbReference type="PROSITE" id="PS50011">
    <property type="entry name" value="PROTEIN_KINASE_DOM"/>
    <property type="match status" value="1"/>
</dbReference>
<feature type="region of interest" description="Disordered" evidence="11">
    <location>
        <begin position="225"/>
        <end position="245"/>
    </location>
</feature>
<protein>
    <recommendedName>
        <fullName evidence="2">non-specific serine/threonine protein kinase</fullName>
        <ecNumber evidence="2">2.7.11.1</ecNumber>
    </recommendedName>
</protein>